<dbReference type="InterPro" id="IPR044926">
    <property type="entry name" value="RGS_subdomain_2"/>
</dbReference>
<dbReference type="SUPFAM" id="SSF48097">
    <property type="entry name" value="Regulator of G-protein signaling, RGS"/>
    <property type="match status" value="1"/>
</dbReference>
<dbReference type="InterPro" id="IPR024066">
    <property type="entry name" value="RGS_subdom1/3"/>
</dbReference>
<dbReference type="SUPFAM" id="SSF54236">
    <property type="entry name" value="Ubiquitin-like"/>
    <property type="match status" value="2"/>
</dbReference>
<dbReference type="Gene3D" id="2.30.42.10">
    <property type="match status" value="1"/>
</dbReference>
<dbReference type="Gene3D" id="3.10.20.90">
    <property type="entry name" value="Phosphatidylinositol 3-kinase Catalytic Subunit, Chain A, domain 1"/>
    <property type="match status" value="2"/>
</dbReference>
<dbReference type="CDD" id="cd06710">
    <property type="entry name" value="PDZ_RGS12-like"/>
    <property type="match status" value="1"/>
</dbReference>
<dbReference type="SMART" id="SM00455">
    <property type="entry name" value="RBD"/>
    <property type="match status" value="2"/>
</dbReference>
<evidence type="ECO:0000259" key="4">
    <source>
        <dbReference type="PROSITE" id="PS50106"/>
    </source>
</evidence>
<feature type="domain" description="RGS" evidence="5">
    <location>
        <begin position="567"/>
        <end position="684"/>
    </location>
</feature>
<dbReference type="AlphaFoldDB" id="A0A9N9MDP5"/>
<dbReference type="SUPFAM" id="SSF50729">
    <property type="entry name" value="PH domain-like"/>
    <property type="match status" value="1"/>
</dbReference>
<dbReference type="SMART" id="SM00315">
    <property type="entry name" value="RGS"/>
    <property type="match status" value="1"/>
</dbReference>
<dbReference type="SUPFAM" id="SSF50156">
    <property type="entry name" value="PDZ domain-like"/>
    <property type="match status" value="1"/>
</dbReference>
<evidence type="ECO:0000259" key="6">
    <source>
        <dbReference type="PROSITE" id="PS50898"/>
    </source>
</evidence>
<evidence type="ECO:0000313" key="8">
    <source>
        <dbReference type="Proteomes" id="UP001152799"/>
    </source>
</evidence>
<dbReference type="PANTHER" id="PTHR45945">
    <property type="entry name" value="REGULATOR OF G-PROTEIN SIGNALING LOCO"/>
    <property type="match status" value="1"/>
</dbReference>
<dbReference type="PROSITE" id="PS50106">
    <property type="entry name" value="PDZ"/>
    <property type="match status" value="1"/>
</dbReference>
<dbReference type="InterPro" id="IPR046995">
    <property type="entry name" value="RGS10/12/14-like"/>
</dbReference>
<dbReference type="InterPro" id="IPR003116">
    <property type="entry name" value="RBD_dom"/>
</dbReference>
<evidence type="ECO:0000259" key="3">
    <source>
        <dbReference type="PROSITE" id="PS01179"/>
    </source>
</evidence>
<keyword evidence="8" id="KW-1185">Reference proteome</keyword>
<dbReference type="CDD" id="cd01817">
    <property type="entry name" value="RBD1_RGS12_like"/>
    <property type="match status" value="1"/>
</dbReference>
<gene>
    <name evidence="7" type="ORF">CEUTPL_LOCUS432</name>
</gene>
<dbReference type="InterPro" id="IPR036305">
    <property type="entry name" value="RGS_sf"/>
</dbReference>
<dbReference type="PROSITE" id="PS01179">
    <property type="entry name" value="PID"/>
    <property type="match status" value="1"/>
</dbReference>
<organism evidence="7 8">
    <name type="scientific">Ceutorhynchus assimilis</name>
    <name type="common">cabbage seed weevil</name>
    <dbReference type="NCBI Taxonomy" id="467358"/>
    <lineage>
        <taxon>Eukaryota</taxon>
        <taxon>Metazoa</taxon>
        <taxon>Ecdysozoa</taxon>
        <taxon>Arthropoda</taxon>
        <taxon>Hexapoda</taxon>
        <taxon>Insecta</taxon>
        <taxon>Pterygota</taxon>
        <taxon>Neoptera</taxon>
        <taxon>Endopterygota</taxon>
        <taxon>Coleoptera</taxon>
        <taxon>Polyphaga</taxon>
        <taxon>Cucujiformia</taxon>
        <taxon>Curculionidae</taxon>
        <taxon>Ceutorhynchinae</taxon>
        <taxon>Ceutorhynchus</taxon>
    </lineage>
</organism>
<feature type="domain" description="PID" evidence="3">
    <location>
        <begin position="150"/>
        <end position="246"/>
    </location>
</feature>
<dbReference type="InterPro" id="IPR011993">
    <property type="entry name" value="PH-like_dom_sf"/>
</dbReference>
<dbReference type="GO" id="GO:0005096">
    <property type="term" value="F:GTPase activator activity"/>
    <property type="evidence" value="ECO:0007669"/>
    <property type="project" value="UniProtKB-KW"/>
</dbReference>
<evidence type="ECO:0008006" key="9">
    <source>
        <dbReference type="Google" id="ProtNLM"/>
    </source>
</evidence>
<keyword evidence="1" id="KW-0343">GTPase activation</keyword>
<dbReference type="GO" id="GO:0005737">
    <property type="term" value="C:cytoplasm"/>
    <property type="evidence" value="ECO:0007669"/>
    <property type="project" value="TreeGrafter"/>
</dbReference>
<dbReference type="InterPro" id="IPR036034">
    <property type="entry name" value="PDZ_sf"/>
</dbReference>
<dbReference type="FunFam" id="1.10.167.10:FF:000001">
    <property type="entry name" value="Putative regulator of g-protein signaling 12"/>
    <property type="match status" value="1"/>
</dbReference>
<accession>A0A9N9MDP5</accession>
<dbReference type="GO" id="GO:0048699">
    <property type="term" value="P:generation of neurons"/>
    <property type="evidence" value="ECO:0007669"/>
    <property type="project" value="UniProtKB-ARBA"/>
</dbReference>
<dbReference type="PANTHER" id="PTHR45945:SF3">
    <property type="entry name" value="REGULATOR OF G-PROTEIN SIGNALING LOCO"/>
    <property type="match status" value="1"/>
</dbReference>
<dbReference type="PROSITE" id="PS50132">
    <property type="entry name" value="RGS"/>
    <property type="match status" value="1"/>
</dbReference>
<dbReference type="Pfam" id="PF00615">
    <property type="entry name" value="RGS"/>
    <property type="match status" value="1"/>
</dbReference>
<dbReference type="Gene3D" id="1.10.167.10">
    <property type="entry name" value="Regulator of G-protein Signalling 4, domain 2"/>
    <property type="match status" value="1"/>
</dbReference>
<dbReference type="EMBL" id="OU892277">
    <property type="protein sequence ID" value="CAG9759690.1"/>
    <property type="molecule type" value="Genomic_DNA"/>
</dbReference>
<dbReference type="SMART" id="SM00228">
    <property type="entry name" value="PDZ"/>
    <property type="match status" value="1"/>
</dbReference>
<dbReference type="GO" id="GO:0005886">
    <property type="term" value="C:plasma membrane"/>
    <property type="evidence" value="ECO:0007669"/>
    <property type="project" value="TreeGrafter"/>
</dbReference>
<evidence type="ECO:0000256" key="1">
    <source>
        <dbReference type="ARBA" id="ARBA00022468"/>
    </source>
</evidence>
<dbReference type="Proteomes" id="UP001152799">
    <property type="component" value="Chromosome 1"/>
</dbReference>
<proteinExistence type="predicted"/>
<dbReference type="CDD" id="cd17067">
    <property type="entry name" value="RBD2_RGS12_like"/>
    <property type="match status" value="1"/>
</dbReference>
<dbReference type="GO" id="GO:0005634">
    <property type="term" value="C:nucleus"/>
    <property type="evidence" value="ECO:0007669"/>
    <property type="project" value="TreeGrafter"/>
</dbReference>
<feature type="region of interest" description="Disordered" evidence="2">
    <location>
        <begin position="707"/>
        <end position="774"/>
    </location>
</feature>
<feature type="domain" description="PDZ" evidence="4">
    <location>
        <begin position="17"/>
        <end position="94"/>
    </location>
</feature>
<dbReference type="Pfam" id="PF00595">
    <property type="entry name" value="PDZ"/>
    <property type="match status" value="1"/>
</dbReference>
<dbReference type="OrthoDB" id="196547at2759"/>
<feature type="compositionally biased region" description="Basic and acidic residues" evidence="2">
    <location>
        <begin position="741"/>
        <end position="750"/>
    </location>
</feature>
<dbReference type="InterPro" id="IPR006020">
    <property type="entry name" value="PTB/PI_dom"/>
</dbReference>
<dbReference type="InterPro" id="IPR029071">
    <property type="entry name" value="Ubiquitin-like_domsf"/>
</dbReference>
<dbReference type="PRINTS" id="PR01301">
    <property type="entry name" value="RGSPROTEIN"/>
</dbReference>
<evidence type="ECO:0000313" key="7">
    <source>
        <dbReference type="EMBL" id="CAG9759690.1"/>
    </source>
</evidence>
<reference evidence="7" key="1">
    <citation type="submission" date="2022-01" db="EMBL/GenBank/DDBJ databases">
        <authorList>
            <person name="King R."/>
        </authorList>
    </citation>
    <scope>NUCLEOTIDE SEQUENCE</scope>
</reference>
<dbReference type="Gene3D" id="1.10.196.10">
    <property type="match status" value="1"/>
</dbReference>
<evidence type="ECO:0000259" key="5">
    <source>
        <dbReference type="PROSITE" id="PS50132"/>
    </source>
</evidence>
<dbReference type="InterPro" id="IPR001478">
    <property type="entry name" value="PDZ"/>
</dbReference>
<dbReference type="GO" id="GO:0007165">
    <property type="term" value="P:signal transduction"/>
    <property type="evidence" value="ECO:0007669"/>
    <property type="project" value="InterPro"/>
</dbReference>
<dbReference type="InterPro" id="IPR016137">
    <property type="entry name" value="RGS"/>
</dbReference>
<evidence type="ECO:0000256" key="2">
    <source>
        <dbReference type="SAM" id="MobiDB-lite"/>
    </source>
</evidence>
<name>A0A9N9MDP5_9CUCU</name>
<sequence length="1114" mass="124298">MHPNRRRKKRPNYGLKTVEIQRGPSGFGFTISGQQPCILSCIVSKSPAEQAGLRAGDFLISVNGISVSKMAHDAVVGLIGNCVGPIQMTIAENYYSDSSDEEVNCRIGRKPKLRQPRRLKGVKSSSIGANSGSLKENNGAPIEYKALIGYLGTIEMPKPLLPNSRHQTLCNWIRKLRQEKRVPTLVLMTILPTCLTLKNSSNHIIAIYPTNRIVYVSTSDKDTKYFGLVTSANNKDTNISNSCHIFAINAQLIEHNEHFNEAKTFKILCTRDPIGNFCFEFPQNGLYIVNLIQTMFNLQKIEANSPQPSASSNSDSGIGYRDDCGLNISDRILVVEFPTTYRPLPVVNNTNNRPQGIDRVLNLTKNQFPIKENNKFKYGNVDSGQVYSESPIDVPQSDLSCIATEFRVPFVPKLPHNSQEFSKSDTKLNYCGSLQELSDSWDKNWMGKKNITAQSEPDVRIQQNLVSGNECILFCRDGLRQGTGVVVALSPVTPFKRFHTLGASRRRFASTFLAKRPLSIINLATTKDNVDLNITKCDQNAAGGRCALGGATAGKGGADGAISWGTSFEKLLDDPVGLYAFAEFLKKEVSAENIYFWTACERYKSLKSPSERTTEAQRIFKEHLESGASDAVNVDAQGRQAAEQGLLEGAGADIFDMAQKQIFNLMKFDSYPRFLKSPLYKRCLGGEFTSSFDARLSLHNTSAQFTPSKLKKSFSNAEDRRRKSLLPWHRKTTSGVSSDNQRPKSRDRSDIPVGKSWDGVLTVPSSEDRRDIHSSHSSLTSLDLAASQDIRQEESRSALCRVLLSNGSTTVVQIKDGETINQLINRLLEKRGLTYTSYEVFTNKHPKALDINDSSTKVSGCEVTIEQRVVFKLDLPNKKIISVKSKYTKLIIDVLRPILHKYKFTLDQVNITRAGYFVDIALPVTTIDNARLQIHLKDDVTNPQTKVKISKLEEITNDLFEGILQDKSDGQVFKPTSSVKSEDWGSEHSSGLLTKFLRRDSALHQEKKKKVPVKLATNDAKEEELVEGLTRAQRRLEDQRGTEINFELPDFLKDDQEKRPLGQNVNVLTKKKGLEPPPLPPKPKIVPIKPLNWGAGFYKADKETFLEQPSSSFV</sequence>
<dbReference type="Gene3D" id="2.30.29.30">
    <property type="entry name" value="Pleckstrin-homology domain (PH domain)/Phosphotyrosine-binding domain (PTB)"/>
    <property type="match status" value="1"/>
</dbReference>
<dbReference type="Pfam" id="PF02196">
    <property type="entry name" value="RBD"/>
    <property type="match status" value="1"/>
</dbReference>
<dbReference type="PROSITE" id="PS50898">
    <property type="entry name" value="RBD"/>
    <property type="match status" value="1"/>
</dbReference>
<feature type="compositionally biased region" description="Basic residues" evidence="2">
    <location>
        <begin position="722"/>
        <end position="732"/>
    </location>
</feature>
<protein>
    <recommendedName>
        <fullName evidence="9">Regulator of G-protein signaling loco</fullName>
    </recommendedName>
</protein>
<feature type="domain" description="RBD" evidence="6">
    <location>
        <begin position="798"/>
        <end position="868"/>
    </location>
</feature>
<dbReference type="GO" id="GO:0008277">
    <property type="term" value="P:regulation of G protein-coupled receptor signaling pathway"/>
    <property type="evidence" value="ECO:0007669"/>
    <property type="project" value="TreeGrafter"/>
</dbReference>